<keyword evidence="2" id="KW-0560">Oxidoreductase</keyword>
<dbReference type="EMBL" id="DVLC01000055">
    <property type="protein sequence ID" value="HIT46781.1"/>
    <property type="molecule type" value="Genomic_DNA"/>
</dbReference>
<name>A0A9D1KGK0_9BACT</name>
<dbReference type="PANTHER" id="PTHR42760">
    <property type="entry name" value="SHORT-CHAIN DEHYDROGENASES/REDUCTASES FAMILY MEMBER"/>
    <property type="match status" value="1"/>
</dbReference>
<protein>
    <submittedName>
        <fullName evidence="3">SDR family oxidoreductase</fullName>
    </submittedName>
</protein>
<dbReference type="Proteomes" id="UP000886881">
    <property type="component" value="Unassembled WGS sequence"/>
</dbReference>
<dbReference type="InterPro" id="IPR002347">
    <property type="entry name" value="SDR_fam"/>
</dbReference>
<evidence type="ECO:0000256" key="2">
    <source>
        <dbReference type="ARBA" id="ARBA00023002"/>
    </source>
</evidence>
<comment type="similarity">
    <text evidence="1">Belongs to the short-chain dehydrogenases/reductases (SDR) family.</text>
</comment>
<comment type="caution">
    <text evidence="3">The sequence shown here is derived from an EMBL/GenBank/DDBJ whole genome shotgun (WGS) entry which is preliminary data.</text>
</comment>
<dbReference type="PRINTS" id="PR00080">
    <property type="entry name" value="SDRFAMILY"/>
</dbReference>
<sequence>MNEQYSIAGKVAVISGAAGVLGGSLARHFAAQGAVVAALVHREEQIPEVLEALNSAGEAEHCAYACNVLDTASLTRVAEDIVRRYQHVDILINVAGGNVAGANVMPDRNFWDMRLEDWDKVLALNLNGTVYPCHVFTRIFASQGYGCILNISSMAAYDALTRVAGYGAAKEGVSNFTRWLAAEMAIKYGEKIRVNALAPGFFIGKQNRAALLNEDGSLTERSNKVIAKTPMRRFGDIDELNGAAQFLCSDAASFITGVILPVDGGFSSFSGV</sequence>
<evidence type="ECO:0000313" key="3">
    <source>
        <dbReference type="EMBL" id="HIT46781.1"/>
    </source>
</evidence>
<dbReference type="PRINTS" id="PR00081">
    <property type="entry name" value="GDHRDH"/>
</dbReference>
<dbReference type="InterPro" id="IPR020904">
    <property type="entry name" value="Sc_DH/Rdtase_CS"/>
</dbReference>
<dbReference type="GO" id="GO:0016616">
    <property type="term" value="F:oxidoreductase activity, acting on the CH-OH group of donors, NAD or NADP as acceptor"/>
    <property type="evidence" value="ECO:0007669"/>
    <property type="project" value="TreeGrafter"/>
</dbReference>
<gene>
    <name evidence="3" type="ORF">IAC35_02865</name>
</gene>
<evidence type="ECO:0000256" key="1">
    <source>
        <dbReference type="ARBA" id="ARBA00006484"/>
    </source>
</evidence>
<reference evidence="3" key="2">
    <citation type="journal article" date="2021" name="PeerJ">
        <title>Extensive microbial diversity within the chicken gut microbiome revealed by metagenomics and culture.</title>
        <authorList>
            <person name="Gilroy R."/>
            <person name="Ravi A."/>
            <person name="Getino M."/>
            <person name="Pursley I."/>
            <person name="Horton D.L."/>
            <person name="Alikhan N.F."/>
            <person name="Baker D."/>
            <person name="Gharbi K."/>
            <person name="Hall N."/>
            <person name="Watson M."/>
            <person name="Adriaenssens E.M."/>
            <person name="Foster-Nyarko E."/>
            <person name="Jarju S."/>
            <person name="Secka A."/>
            <person name="Antonio M."/>
            <person name="Oren A."/>
            <person name="Chaudhuri R.R."/>
            <person name="La Ragione R."/>
            <person name="Hildebrand F."/>
            <person name="Pallen M.J."/>
        </authorList>
    </citation>
    <scope>NUCLEOTIDE SEQUENCE</scope>
    <source>
        <strain evidence="3">ChiHecec2B26-709</strain>
    </source>
</reference>
<dbReference type="FunFam" id="3.40.50.720:FF:000084">
    <property type="entry name" value="Short-chain dehydrogenase reductase"/>
    <property type="match status" value="1"/>
</dbReference>
<proteinExistence type="inferred from homology"/>
<accession>A0A9D1KGK0</accession>
<organism evidence="3 4">
    <name type="scientific">Candidatus Cryptobacteroides merdipullorum</name>
    <dbReference type="NCBI Taxonomy" id="2840771"/>
    <lineage>
        <taxon>Bacteria</taxon>
        <taxon>Pseudomonadati</taxon>
        <taxon>Bacteroidota</taxon>
        <taxon>Bacteroidia</taxon>
        <taxon>Bacteroidales</taxon>
        <taxon>Candidatus Cryptobacteroides</taxon>
    </lineage>
</organism>
<dbReference type="NCBIfam" id="NF006132">
    <property type="entry name" value="PRK08277.1"/>
    <property type="match status" value="1"/>
</dbReference>
<dbReference type="InterPro" id="IPR036291">
    <property type="entry name" value="NAD(P)-bd_dom_sf"/>
</dbReference>
<dbReference type="PANTHER" id="PTHR42760:SF115">
    <property type="entry name" value="3-OXOACYL-[ACYL-CARRIER-PROTEIN] REDUCTASE FABG"/>
    <property type="match status" value="1"/>
</dbReference>
<evidence type="ECO:0000313" key="4">
    <source>
        <dbReference type="Proteomes" id="UP000886881"/>
    </source>
</evidence>
<dbReference type="SUPFAM" id="SSF51735">
    <property type="entry name" value="NAD(P)-binding Rossmann-fold domains"/>
    <property type="match status" value="1"/>
</dbReference>
<dbReference type="Gene3D" id="3.40.50.720">
    <property type="entry name" value="NAD(P)-binding Rossmann-like Domain"/>
    <property type="match status" value="1"/>
</dbReference>
<reference evidence="3" key="1">
    <citation type="submission" date="2020-10" db="EMBL/GenBank/DDBJ databases">
        <authorList>
            <person name="Gilroy R."/>
        </authorList>
    </citation>
    <scope>NUCLEOTIDE SEQUENCE</scope>
    <source>
        <strain evidence="3">ChiHecec2B26-709</strain>
    </source>
</reference>
<dbReference type="AlphaFoldDB" id="A0A9D1KGK0"/>
<dbReference type="Pfam" id="PF13561">
    <property type="entry name" value="adh_short_C2"/>
    <property type="match status" value="1"/>
</dbReference>
<dbReference type="PROSITE" id="PS00061">
    <property type="entry name" value="ADH_SHORT"/>
    <property type="match status" value="1"/>
</dbReference>